<dbReference type="Proteomes" id="UP001234297">
    <property type="component" value="Chromosome 1"/>
</dbReference>
<comment type="caution">
    <text evidence="1">The sequence shown here is derived from an EMBL/GenBank/DDBJ whole genome shotgun (WGS) entry which is preliminary data.</text>
</comment>
<proteinExistence type="predicted"/>
<dbReference type="EMBL" id="CM056809">
    <property type="protein sequence ID" value="KAJ8647034.1"/>
    <property type="molecule type" value="Genomic_DNA"/>
</dbReference>
<evidence type="ECO:0000313" key="2">
    <source>
        <dbReference type="Proteomes" id="UP001234297"/>
    </source>
</evidence>
<gene>
    <name evidence="1" type="ORF">MRB53_000057</name>
</gene>
<name>A0ACC2MMR2_PERAE</name>
<protein>
    <submittedName>
        <fullName evidence="1">Uncharacterized protein</fullName>
    </submittedName>
</protein>
<keyword evidence="2" id="KW-1185">Reference proteome</keyword>
<organism evidence="1 2">
    <name type="scientific">Persea americana</name>
    <name type="common">Avocado</name>
    <dbReference type="NCBI Taxonomy" id="3435"/>
    <lineage>
        <taxon>Eukaryota</taxon>
        <taxon>Viridiplantae</taxon>
        <taxon>Streptophyta</taxon>
        <taxon>Embryophyta</taxon>
        <taxon>Tracheophyta</taxon>
        <taxon>Spermatophyta</taxon>
        <taxon>Magnoliopsida</taxon>
        <taxon>Magnoliidae</taxon>
        <taxon>Laurales</taxon>
        <taxon>Lauraceae</taxon>
        <taxon>Persea</taxon>
    </lineage>
</organism>
<reference evidence="1 2" key="1">
    <citation type="journal article" date="2022" name="Hortic Res">
        <title>A haplotype resolved chromosomal level avocado genome allows analysis of novel avocado genes.</title>
        <authorList>
            <person name="Nath O."/>
            <person name="Fletcher S.J."/>
            <person name="Hayward A."/>
            <person name="Shaw L.M."/>
            <person name="Masouleh A.K."/>
            <person name="Furtado A."/>
            <person name="Henry R.J."/>
            <person name="Mitter N."/>
        </authorList>
    </citation>
    <scope>NUCLEOTIDE SEQUENCE [LARGE SCALE GENOMIC DNA]</scope>
    <source>
        <strain evidence="2">cv. Hass</strain>
    </source>
</reference>
<accession>A0ACC2MMR2</accession>
<evidence type="ECO:0000313" key="1">
    <source>
        <dbReference type="EMBL" id="KAJ8647034.1"/>
    </source>
</evidence>
<sequence length="83" mass="9516">MTGGSPSEGILVVCLSVCNREILFELSSDSRQIDYYVIGREYVTQVQLNWRSYLNADLLVLFYYKDRNSRSSFLLGILVLSKV</sequence>